<proteinExistence type="predicted"/>
<dbReference type="GO" id="GO:0008270">
    <property type="term" value="F:zinc ion binding"/>
    <property type="evidence" value="ECO:0007669"/>
    <property type="project" value="UniProtKB-KW"/>
</dbReference>
<dbReference type="InterPro" id="IPR006612">
    <property type="entry name" value="THAP_Znf"/>
</dbReference>
<dbReference type="Proteomes" id="UP000054359">
    <property type="component" value="Unassembled WGS sequence"/>
</dbReference>
<dbReference type="PANTHER" id="PTHR46927:SF3">
    <property type="entry name" value="THAP-TYPE DOMAIN-CONTAINING PROTEIN"/>
    <property type="match status" value="1"/>
</dbReference>
<dbReference type="GO" id="GO:0003677">
    <property type="term" value="F:DNA binding"/>
    <property type="evidence" value="ECO:0007669"/>
    <property type="project" value="UniProtKB-UniRule"/>
</dbReference>
<evidence type="ECO:0000313" key="8">
    <source>
        <dbReference type="Proteomes" id="UP000054359"/>
    </source>
</evidence>
<dbReference type="Pfam" id="PF05485">
    <property type="entry name" value="THAP"/>
    <property type="match status" value="1"/>
</dbReference>
<dbReference type="SMART" id="SM00980">
    <property type="entry name" value="THAP"/>
    <property type="match status" value="1"/>
</dbReference>
<evidence type="ECO:0000256" key="4">
    <source>
        <dbReference type="ARBA" id="ARBA00023125"/>
    </source>
</evidence>
<dbReference type="InterPro" id="IPR052224">
    <property type="entry name" value="THAP_domain_protein"/>
</dbReference>
<dbReference type="OrthoDB" id="6611136at2759"/>
<evidence type="ECO:0000256" key="5">
    <source>
        <dbReference type="PROSITE-ProRule" id="PRU00309"/>
    </source>
</evidence>
<keyword evidence="3" id="KW-0862">Zinc</keyword>
<dbReference type="PROSITE" id="PS50950">
    <property type="entry name" value="ZF_THAP"/>
    <property type="match status" value="1"/>
</dbReference>
<evidence type="ECO:0000259" key="6">
    <source>
        <dbReference type="PROSITE" id="PS50950"/>
    </source>
</evidence>
<dbReference type="SUPFAM" id="SSF57716">
    <property type="entry name" value="Glucocorticoid receptor-like (DNA-binding domain)"/>
    <property type="match status" value="1"/>
</dbReference>
<dbReference type="PANTHER" id="PTHR46927">
    <property type="entry name" value="AGAP005574-PA"/>
    <property type="match status" value="1"/>
</dbReference>
<dbReference type="InterPro" id="IPR038441">
    <property type="entry name" value="THAP_Znf_sf"/>
</dbReference>
<gene>
    <name evidence="7" type="ORF">X975_10722</name>
</gene>
<keyword evidence="1" id="KW-0479">Metal-binding</keyword>
<feature type="domain" description="THAP-type" evidence="6">
    <location>
        <begin position="1"/>
        <end position="82"/>
    </location>
</feature>
<name>A0A087USZ1_STEMI</name>
<evidence type="ECO:0000313" key="7">
    <source>
        <dbReference type="EMBL" id="KFM80480.1"/>
    </source>
</evidence>
<keyword evidence="8" id="KW-1185">Reference proteome</keyword>
<evidence type="ECO:0000256" key="1">
    <source>
        <dbReference type="ARBA" id="ARBA00022723"/>
    </source>
</evidence>
<organism evidence="7 8">
    <name type="scientific">Stegodyphus mimosarum</name>
    <name type="common">African social velvet spider</name>
    <dbReference type="NCBI Taxonomy" id="407821"/>
    <lineage>
        <taxon>Eukaryota</taxon>
        <taxon>Metazoa</taxon>
        <taxon>Ecdysozoa</taxon>
        <taxon>Arthropoda</taxon>
        <taxon>Chelicerata</taxon>
        <taxon>Arachnida</taxon>
        <taxon>Araneae</taxon>
        <taxon>Araneomorphae</taxon>
        <taxon>Entelegynae</taxon>
        <taxon>Eresoidea</taxon>
        <taxon>Eresidae</taxon>
        <taxon>Stegodyphus</taxon>
    </lineage>
</organism>
<dbReference type="EMBL" id="KK121435">
    <property type="protein sequence ID" value="KFM80480.1"/>
    <property type="molecule type" value="Genomic_DNA"/>
</dbReference>
<feature type="non-terminal residue" evidence="7">
    <location>
        <position position="89"/>
    </location>
</feature>
<protein>
    <recommendedName>
        <fullName evidence="6">THAP-type domain-containing protein</fullName>
    </recommendedName>
</protein>
<accession>A0A087USZ1</accession>
<keyword evidence="4 5" id="KW-0238">DNA-binding</keyword>
<sequence length="89" mass="10409">MPGTRCTVAVCNNSYIKTKCSPDTKDITYHKFPSNQEVRSIWIQRCRRAGKWNPNAAHICSIHFTANDFERNLKAEIFSMFNKFLAYKF</sequence>
<evidence type="ECO:0000256" key="3">
    <source>
        <dbReference type="ARBA" id="ARBA00022833"/>
    </source>
</evidence>
<dbReference type="AlphaFoldDB" id="A0A087USZ1"/>
<reference evidence="7 8" key="1">
    <citation type="submission" date="2013-11" db="EMBL/GenBank/DDBJ databases">
        <title>Genome sequencing of Stegodyphus mimosarum.</title>
        <authorList>
            <person name="Bechsgaard J."/>
        </authorList>
    </citation>
    <scope>NUCLEOTIDE SEQUENCE [LARGE SCALE GENOMIC DNA]</scope>
</reference>
<evidence type="ECO:0000256" key="2">
    <source>
        <dbReference type="ARBA" id="ARBA00022771"/>
    </source>
</evidence>
<dbReference type="Gene3D" id="6.20.210.20">
    <property type="entry name" value="THAP domain"/>
    <property type="match status" value="1"/>
</dbReference>
<keyword evidence="2 5" id="KW-0863">Zinc-finger</keyword>